<evidence type="ECO:0000256" key="3">
    <source>
        <dbReference type="ARBA" id="ARBA00022777"/>
    </source>
</evidence>
<reference evidence="6" key="1">
    <citation type="submission" date="2019-10" db="EMBL/GenBank/DDBJ databases">
        <title>Conservation and host-specific expression of non-tandemly repeated heterogenous ribosome RNA gene in arbuscular mycorrhizal fungi.</title>
        <authorList>
            <person name="Maeda T."/>
            <person name="Kobayashi Y."/>
            <person name="Nakagawa T."/>
            <person name="Ezawa T."/>
            <person name="Yamaguchi K."/>
            <person name="Bino T."/>
            <person name="Nishimoto Y."/>
            <person name="Shigenobu S."/>
            <person name="Kawaguchi M."/>
        </authorList>
    </citation>
    <scope>NUCLEOTIDE SEQUENCE</scope>
    <source>
        <strain evidence="6">HR1</strain>
    </source>
</reference>
<accession>A0A8H3R2J9</accession>
<evidence type="ECO:0000259" key="5">
    <source>
        <dbReference type="PROSITE" id="PS50011"/>
    </source>
</evidence>
<dbReference type="EMBL" id="BLAL01000261">
    <property type="protein sequence ID" value="GES97894.1"/>
    <property type="molecule type" value="Genomic_DNA"/>
</dbReference>
<keyword evidence="3 6" id="KW-0418">Kinase</keyword>
<dbReference type="Pfam" id="PF07714">
    <property type="entry name" value="PK_Tyr_Ser-Thr"/>
    <property type="match status" value="1"/>
</dbReference>
<sequence length="433" mass="50616">MDFFKLIEPSVANEICKKCNHICYAMRFQQKFINWTSGNNYIDKFIQDTQLSAHDDVKEALEWIPYDRLYNIKYITKNEFGKVYRANWIDGNININYSILRFGNKNDKSYWNDKNQNWKRESTSNMFVNLKNLNIPNNLTLEFTNEIKVEHIFYGITQDPETKNYMMVLNNKCKRCDRICNSIHLQHKFIDWTSEYAEGGSLRNHLDKEYSKLNWDIKIGFLQDAISGLKCVHEKGLIHRDLHSGNILKVKYNAVITDMGLCKPENHIAVENAKSYVYGLRPRYNIKVPQLIVDLIKRCLDSDPLNRPKAEEIETILCAWLSKPNDNQTIELQAQIKAADEINNNLIKRSVPSTSLGSFYVTYSEAIYTSRLLSFNNLPEPKNSDDYYEQNDNIISKEFSDSLQIDISQLNINLKFLFVRPIISDVHFVLPMV</sequence>
<dbReference type="Proteomes" id="UP000615446">
    <property type="component" value="Unassembled WGS sequence"/>
</dbReference>
<dbReference type="CDD" id="cd00180">
    <property type="entry name" value="PKc"/>
    <property type="match status" value="1"/>
</dbReference>
<evidence type="ECO:0000313" key="6">
    <source>
        <dbReference type="EMBL" id="GES97894.1"/>
    </source>
</evidence>
<keyword evidence="2" id="KW-0547">Nucleotide-binding</keyword>
<keyword evidence="1" id="KW-0808">Transferase</keyword>
<feature type="domain" description="Protein kinase" evidence="5">
    <location>
        <begin position="69"/>
        <end position="433"/>
    </location>
</feature>
<dbReference type="GO" id="GO:0004674">
    <property type="term" value="F:protein serine/threonine kinase activity"/>
    <property type="evidence" value="ECO:0007669"/>
    <property type="project" value="TreeGrafter"/>
</dbReference>
<dbReference type="InterPro" id="IPR051681">
    <property type="entry name" value="Ser/Thr_Kinases-Pseudokinases"/>
</dbReference>
<dbReference type="Gene3D" id="1.10.510.10">
    <property type="entry name" value="Transferase(Phosphotransferase) domain 1"/>
    <property type="match status" value="2"/>
</dbReference>
<dbReference type="GO" id="GO:0005524">
    <property type="term" value="F:ATP binding"/>
    <property type="evidence" value="ECO:0007669"/>
    <property type="project" value="UniProtKB-KW"/>
</dbReference>
<keyword evidence="4" id="KW-0067">ATP-binding</keyword>
<name>A0A8H3R2J9_9GLOM</name>
<evidence type="ECO:0000256" key="1">
    <source>
        <dbReference type="ARBA" id="ARBA00022679"/>
    </source>
</evidence>
<dbReference type="SUPFAM" id="SSF56112">
    <property type="entry name" value="Protein kinase-like (PK-like)"/>
    <property type="match status" value="1"/>
</dbReference>
<evidence type="ECO:0000256" key="4">
    <source>
        <dbReference type="ARBA" id="ARBA00022840"/>
    </source>
</evidence>
<dbReference type="AlphaFoldDB" id="A0A8H3R2J9"/>
<dbReference type="InterPro" id="IPR011009">
    <property type="entry name" value="Kinase-like_dom_sf"/>
</dbReference>
<evidence type="ECO:0000313" key="7">
    <source>
        <dbReference type="Proteomes" id="UP000615446"/>
    </source>
</evidence>
<dbReference type="PANTHER" id="PTHR44329">
    <property type="entry name" value="SERINE/THREONINE-PROTEIN KINASE TNNI3K-RELATED"/>
    <property type="match status" value="1"/>
</dbReference>
<dbReference type="PROSITE" id="PS50011">
    <property type="entry name" value="PROTEIN_KINASE_DOM"/>
    <property type="match status" value="1"/>
</dbReference>
<dbReference type="InterPro" id="IPR001245">
    <property type="entry name" value="Ser-Thr/Tyr_kinase_cat_dom"/>
</dbReference>
<protein>
    <submittedName>
        <fullName evidence="6">Kinase-like domain-containing protein</fullName>
    </submittedName>
</protein>
<organism evidence="6 7">
    <name type="scientific">Rhizophagus clarus</name>
    <dbReference type="NCBI Taxonomy" id="94130"/>
    <lineage>
        <taxon>Eukaryota</taxon>
        <taxon>Fungi</taxon>
        <taxon>Fungi incertae sedis</taxon>
        <taxon>Mucoromycota</taxon>
        <taxon>Glomeromycotina</taxon>
        <taxon>Glomeromycetes</taxon>
        <taxon>Glomerales</taxon>
        <taxon>Glomeraceae</taxon>
        <taxon>Rhizophagus</taxon>
    </lineage>
</organism>
<dbReference type="OrthoDB" id="4062651at2759"/>
<dbReference type="PANTHER" id="PTHR44329:SF288">
    <property type="entry name" value="MITOGEN-ACTIVATED PROTEIN KINASE KINASE KINASE 20"/>
    <property type="match status" value="1"/>
</dbReference>
<dbReference type="Gene3D" id="1.10.10.1010">
    <property type="entry name" value="Intein homing endonuclease, domain IV"/>
    <property type="match status" value="1"/>
</dbReference>
<gene>
    <name evidence="6" type="ORF">RCL2_002446300</name>
</gene>
<evidence type="ECO:0000256" key="2">
    <source>
        <dbReference type="ARBA" id="ARBA00022741"/>
    </source>
</evidence>
<dbReference type="InterPro" id="IPR000719">
    <property type="entry name" value="Prot_kinase_dom"/>
</dbReference>
<proteinExistence type="predicted"/>
<comment type="caution">
    <text evidence="6">The sequence shown here is derived from an EMBL/GenBank/DDBJ whole genome shotgun (WGS) entry which is preliminary data.</text>
</comment>